<dbReference type="PANTHER" id="PTHR37825">
    <property type="entry name" value="TRNA(MET) CYTIDINE ACETATE LIGASE"/>
    <property type="match status" value="1"/>
</dbReference>
<proteinExistence type="inferred from homology"/>
<feature type="binding site" evidence="2">
    <location>
        <position position="159"/>
    </location>
    <ligand>
        <name>ATP</name>
        <dbReference type="ChEBI" id="CHEBI:30616"/>
    </ligand>
</feature>
<protein>
    <recommendedName>
        <fullName evidence="2">tRNA(Met) cytidine acetate ligase</fullName>
        <ecNumber evidence="2">6.3.4.-</ecNumber>
    </recommendedName>
</protein>
<dbReference type="EMBL" id="JAUDCL010000006">
    <property type="protein sequence ID" value="MDM8200698.1"/>
    <property type="molecule type" value="Genomic_DNA"/>
</dbReference>
<dbReference type="RefSeq" id="WP_289599414.1">
    <property type="nucleotide sequence ID" value="NZ_JAUDCL010000006.1"/>
</dbReference>
<evidence type="ECO:0000313" key="3">
    <source>
        <dbReference type="EMBL" id="MDM8200698.1"/>
    </source>
</evidence>
<reference evidence="3 4" key="1">
    <citation type="submission" date="2023-06" db="EMBL/GenBank/DDBJ databases">
        <title>Identification and characterization of horizontal gene transfer across gut microbiota members of farm animals based on homology search.</title>
        <authorList>
            <person name="Schwarzerova J."/>
            <person name="Nykrynova M."/>
            <person name="Jureckova K."/>
            <person name="Cejkova D."/>
            <person name="Rychlik I."/>
        </authorList>
    </citation>
    <scope>NUCLEOTIDE SEQUENCE [LARGE SCALE GENOMIC DNA]</scope>
    <source>
        <strain evidence="3 4">ET340</strain>
    </source>
</reference>
<dbReference type="Proteomes" id="UP001529380">
    <property type="component" value="Unassembled WGS sequence"/>
</dbReference>
<dbReference type="Gene3D" id="3.40.50.620">
    <property type="entry name" value="HUPs"/>
    <property type="match status" value="1"/>
</dbReference>
<comment type="caution">
    <text evidence="3">The sequence shown here is derived from an EMBL/GenBank/DDBJ whole genome shotgun (WGS) entry which is preliminary data.</text>
</comment>
<evidence type="ECO:0000256" key="2">
    <source>
        <dbReference type="HAMAP-Rule" id="MF_01539"/>
    </source>
</evidence>
<evidence type="ECO:0000256" key="1">
    <source>
        <dbReference type="ARBA" id="ARBA00022694"/>
    </source>
</evidence>
<feature type="binding site" evidence="2">
    <location>
        <begin position="7"/>
        <end position="20"/>
    </location>
    <ligand>
        <name>ATP</name>
        <dbReference type="ChEBI" id="CHEBI:30616"/>
    </ligand>
</feature>
<keyword evidence="2" id="KW-0067">ATP-binding</keyword>
<accession>A0ABT7UP85</accession>
<evidence type="ECO:0000313" key="4">
    <source>
        <dbReference type="Proteomes" id="UP001529380"/>
    </source>
</evidence>
<feature type="binding site" evidence="2">
    <location>
        <position position="101"/>
    </location>
    <ligand>
        <name>ATP</name>
        <dbReference type="ChEBI" id="CHEBI:30616"/>
    </ligand>
</feature>
<comment type="similarity">
    <text evidence="2">Belongs to the TmcAL family.</text>
</comment>
<keyword evidence="2" id="KW-0963">Cytoplasm</keyword>
<keyword evidence="2" id="KW-0547">Nucleotide-binding</keyword>
<dbReference type="Pfam" id="PF05636">
    <property type="entry name" value="HIGH_NTase1"/>
    <property type="match status" value="1"/>
</dbReference>
<dbReference type="SUPFAM" id="SSF52374">
    <property type="entry name" value="Nucleotidylyl transferase"/>
    <property type="match status" value="1"/>
</dbReference>
<dbReference type="InterPro" id="IPR008513">
    <property type="entry name" value="tRNA(Met)_cyd_acetate_ligase"/>
</dbReference>
<keyword evidence="4" id="KW-1185">Reference proteome</keyword>
<comment type="function">
    <text evidence="2">Catalyzes the formation of N(4)-acetylcytidine (ac(4)C) at the wobble position of elongator tRNA(Met), using acetate and ATP as substrates. First activates an acetate ion to form acetyladenylate (Ac-AMP) and then transfers the acetyl group to tRNA to form ac(4)C34.</text>
</comment>
<keyword evidence="2" id="KW-0436">Ligase</keyword>
<keyword evidence="2" id="KW-0820">tRNA-binding</keyword>
<comment type="subcellular location">
    <subcellularLocation>
        <location evidence="2">Cytoplasm</location>
    </subcellularLocation>
</comment>
<dbReference type="InterPro" id="IPR014729">
    <property type="entry name" value="Rossmann-like_a/b/a_fold"/>
</dbReference>
<keyword evidence="1 2" id="KW-0819">tRNA processing</keyword>
<name>A0ABT7UP85_9FIRM</name>
<organism evidence="3 4">
    <name type="scientific">Allofournierella massiliensis</name>
    <dbReference type="NCBI Taxonomy" id="1650663"/>
    <lineage>
        <taxon>Bacteria</taxon>
        <taxon>Bacillati</taxon>
        <taxon>Bacillota</taxon>
        <taxon>Clostridia</taxon>
        <taxon>Eubacteriales</taxon>
        <taxon>Oscillospiraceae</taxon>
        <taxon>Allofournierella</taxon>
    </lineage>
</organism>
<comment type="catalytic activity">
    <reaction evidence="2">
        <text>cytidine(34) in elongator tRNA(Met) + acetate + ATP = N(4)-acetylcytidine(34) in elongator tRNA(Met) + AMP + diphosphate</text>
        <dbReference type="Rhea" id="RHEA:58144"/>
        <dbReference type="Rhea" id="RHEA-COMP:10693"/>
        <dbReference type="Rhea" id="RHEA-COMP:10694"/>
        <dbReference type="ChEBI" id="CHEBI:30089"/>
        <dbReference type="ChEBI" id="CHEBI:30616"/>
        <dbReference type="ChEBI" id="CHEBI:33019"/>
        <dbReference type="ChEBI" id="CHEBI:74900"/>
        <dbReference type="ChEBI" id="CHEBI:82748"/>
        <dbReference type="ChEBI" id="CHEBI:456215"/>
    </reaction>
</comment>
<gene>
    <name evidence="2" type="primary">tmcAL</name>
    <name evidence="3" type="ORF">QUW08_05225</name>
</gene>
<feature type="binding site" evidence="2">
    <location>
        <position position="184"/>
    </location>
    <ligand>
        <name>ATP</name>
        <dbReference type="ChEBI" id="CHEBI:30616"/>
    </ligand>
</feature>
<dbReference type="PANTHER" id="PTHR37825:SF1">
    <property type="entry name" value="TRNA(MET) CYTIDINE ACETATE LIGASE"/>
    <property type="match status" value="1"/>
</dbReference>
<dbReference type="EC" id="6.3.4.-" evidence="2"/>
<sequence>MRLAGIITEYDPFHAGHAWQLRRARELGAGAIAVCMSEDLTQRGSAALLPPAVRAAAALDAGADLVIGLPNPCAVQSAEGFAAAGVAALSALPGLDSLVFGAETPDTDALLETARVLCSPEFDQMVRQLAGQGIPFAAARARAAGALHPRAGEILSQPNNNLGVEYCKAILRQGSRLVPVPVQRTGAQHGQQTPGEGGFASASFLRGLWRQQGVEALAPYVPAPALERYKAAAAEGQDLDGRAFSIAVLSRLRAMSPEQLAGTRGTAEGLEHRLAAAARCAPDLEGLYTAMKTKRYAHARLRRYALCAALGYGPELPQTPPYLHVLAANRSGLALLKGAALPADTSLAALEKKSDAARIMARAHAAGADLAALCRRTPGPMGGSYTQKPLLRTEE</sequence>
<comment type="caution">
    <text evidence="2">Lacks conserved residue(s) required for the propagation of feature annotation.</text>
</comment>
<keyword evidence="2" id="KW-0694">RNA-binding</keyword>
<dbReference type="HAMAP" id="MF_01539">
    <property type="entry name" value="TmcAL"/>
    <property type="match status" value="1"/>
</dbReference>